<keyword evidence="7" id="KW-0418">Kinase</keyword>
<dbReference type="InterPro" id="IPR000550">
    <property type="entry name" value="Hppk"/>
</dbReference>
<dbReference type="InterPro" id="IPR035907">
    <property type="entry name" value="Hppk_sf"/>
</dbReference>
<evidence type="ECO:0000256" key="6">
    <source>
        <dbReference type="ARBA" id="ARBA00022741"/>
    </source>
</evidence>
<evidence type="ECO:0000256" key="10">
    <source>
        <dbReference type="ARBA" id="ARBA00029409"/>
    </source>
</evidence>
<comment type="similarity">
    <text evidence="2">Belongs to the HPPK family.</text>
</comment>
<evidence type="ECO:0000256" key="9">
    <source>
        <dbReference type="ARBA" id="ARBA00022909"/>
    </source>
</evidence>
<evidence type="ECO:0000256" key="2">
    <source>
        <dbReference type="ARBA" id="ARBA00005810"/>
    </source>
</evidence>
<dbReference type="EMBL" id="BMZH01000004">
    <property type="protein sequence ID" value="GHA91819.1"/>
    <property type="molecule type" value="Genomic_DNA"/>
</dbReference>
<keyword evidence="9" id="KW-0289">Folate biosynthesis</keyword>
<dbReference type="Gene3D" id="3.30.70.560">
    <property type="entry name" value="7,8-Dihydro-6-hydroxymethylpterin-pyrophosphokinase HPPK"/>
    <property type="match status" value="1"/>
</dbReference>
<accession>A0A8J3G1Y7</accession>
<protein>
    <recommendedName>
        <fullName evidence="4">2-amino-4-hydroxy-6-hydroxymethyldihydropteridine pyrophosphokinase</fullName>
        <ecNumber evidence="3">2.7.6.3</ecNumber>
    </recommendedName>
    <alternativeName>
        <fullName evidence="11">6-hydroxymethyl-7,8-dihydropterin pyrophosphokinase</fullName>
    </alternativeName>
    <alternativeName>
        <fullName evidence="12">7,8-dihydro-6-hydroxymethylpterin-pyrophosphokinase</fullName>
    </alternativeName>
</protein>
<dbReference type="GO" id="GO:0003848">
    <property type="term" value="F:2-amino-4-hydroxy-6-hydroxymethyldihydropteridine diphosphokinase activity"/>
    <property type="evidence" value="ECO:0007669"/>
    <property type="project" value="UniProtKB-EC"/>
</dbReference>
<dbReference type="GO" id="GO:0046654">
    <property type="term" value="P:tetrahydrofolate biosynthetic process"/>
    <property type="evidence" value="ECO:0007669"/>
    <property type="project" value="UniProtKB-UniPathway"/>
</dbReference>
<evidence type="ECO:0000256" key="5">
    <source>
        <dbReference type="ARBA" id="ARBA00022679"/>
    </source>
</evidence>
<evidence type="ECO:0000256" key="3">
    <source>
        <dbReference type="ARBA" id="ARBA00013253"/>
    </source>
</evidence>
<feature type="domain" description="7,8-dihydro-6-hydroxymethylpterin-pyrophosphokinase" evidence="13">
    <location>
        <begin position="88"/>
        <end position="99"/>
    </location>
</feature>
<dbReference type="UniPathway" id="UPA00077">
    <property type="reaction ID" value="UER00155"/>
</dbReference>
<keyword evidence="8" id="KW-0067">ATP-binding</keyword>
<evidence type="ECO:0000256" key="11">
    <source>
        <dbReference type="ARBA" id="ARBA00029766"/>
    </source>
</evidence>
<evidence type="ECO:0000259" key="13">
    <source>
        <dbReference type="PROSITE" id="PS00794"/>
    </source>
</evidence>
<dbReference type="PANTHER" id="PTHR43071:SF1">
    <property type="entry name" value="2-AMINO-4-HYDROXY-6-HYDROXYMETHYLDIHYDROPTERIDINE PYROPHOSPHOKINASE"/>
    <property type="match status" value="1"/>
</dbReference>
<dbReference type="CDD" id="cd00483">
    <property type="entry name" value="HPPK"/>
    <property type="match status" value="1"/>
</dbReference>
<sequence length="154" mass="16639">MSRAYIAFGANLSNPRETLMRAIMAMGETGIIIDGVSNLWRSPAWPPGSGAPDYYNAVLSVQTGLGAMALMDLLLRIETGLGRVRSVRNAPRLIDLDLIDYAGQVSTDPHCTLPHPRMAERAFVLKPMDEVVCPGWRHPVSGQTLSALIAALAI</sequence>
<dbReference type="GO" id="GO:0005524">
    <property type="term" value="F:ATP binding"/>
    <property type="evidence" value="ECO:0007669"/>
    <property type="project" value="UniProtKB-KW"/>
</dbReference>
<keyword evidence="15" id="KW-1185">Reference proteome</keyword>
<dbReference type="AlphaFoldDB" id="A0A8J3G1Y7"/>
<keyword evidence="6" id="KW-0547">Nucleotide-binding</keyword>
<evidence type="ECO:0000313" key="14">
    <source>
        <dbReference type="EMBL" id="GHA91819.1"/>
    </source>
</evidence>
<dbReference type="PROSITE" id="PS00794">
    <property type="entry name" value="HPPK"/>
    <property type="match status" value="1"/>
</dbReference>
<proteinExistence type="inferred from homology"/>
<dbReference type="PANTHER" id="PTHR43071">
    <property type="entry name" value="2-AMINO-4-HYDROXY-6-HYDROXYMETHYLDIHYDROPTERIDINE PYROPHOSPHOKINASE"/>
    <property type="match status" value="1"/>
</dbReference>
<dbReference type="Pfam" id="PF01288">
    <property type="entry name" value="HPPK"/>
    <property type="match status" value="1"/>
</dbReference>
<keyword evidence="5" id="KW-0808">Transferase</keyword>
<name>A0A8J3G1Y7_9PROT</name>
<reference evidence="14" key="2">
    <citation type="submission" date="2020-09" db="EMBL/GenBank/DDBJ databases">
        <authorList>
            <person name="Sun Q."/>
            <person name="Kim S."/>
        </authorList>
    </citation>
    <scope>NUCLEOTIDE SEQUENCE</scope>
    <source>
        <strain evidence="14">KCTC 32513</strain>
    </source>
</reference>
<dbReference type="GO" id="GO:0046656">
    <property type="term" value="P:folic acid biosynthetic process"/>
    <property type="evidence" value="ECO:0007669"/>
    <property type="project" value="UniProtKB-KW"/>
</dbReference>
<evidence type="ECO:0000313" key="15">
    <source>
        <dbReference type="Proteomes" id="UP000634004"/>
    </source>
</evidence>
<evidence type="ECO:0000256" key="12">
    <source>
        <dbReference type="ARBA" id="ARBA00033413"/>
    </source>
</evidence>
<reference evidence="14" key="1">
    <citation type="journal article" date="2014" name="Int. J. Syst. Evol. Microbiol.">
        <title>Complete genome sequence of Corynebacterium casei LMG S-19264T (=DSM 44701T), isolated from a smear-ripened cheese.</title>
        <authorList>
            <consortium name="US DOE Joint Genome Institute (JGI-PGF)"/>
            <person name="Walter F."/>
            <person name="Albersmeier A."/>
            <person name="Kalinowski J."/>
            <person name="Ruckert C."/>
        </authorList>
    </citation>
    <scope>NUCLEOTIDE SEQUENCE</scope>
    <source>
        <strain evidence="14">KCTC 32513</strain>
    </source>
</reference>
<evidence type="ECO:0000256" key="8">
    <source>
        <dbReference type="ARBA" id="ARBA00022840"/>
    </source>
</evidence>
<dbReference type="Proteomes" id="UP000634004">
    <property type="component" value="Unassembled WGS sequence"/>
</dbReference>
<dbReference type="SUPFAM" id="SSF55083">
    <property type="entry name" value="6-hydroxymethyl-7,8-dihydropterin pyrophosphokinase, HPPK"/>
    <property type="match status" value="1"/>
</dbReference>
<evidence type="ECO:0000256" key="7">
    <source>
        <dbReference type="ARBA" id="ARBA00022777"/>
    </source>
</evidence>
<comment type="pathway">
    <text evidence="1">Cofactor biosynthesis; tetrahydrofolate biosynthesis; 2-amino-4-hydroxy-6-hydroxymethyl-7,8-dihydropteridine diphosphate from 7,8-dihydroneopterin triphosphate: step 4/4.</text>
</comment>
<dbReference type="GO" id="GO:0016301">
    <property type="term" value="F:kinase activity"/>
    <property type="evidence" value="ECO:0007669"/>
    <property type="project" value="UniProtKB-KW"/>
</dbReference>
<dbReference type="NCBIfam" id="TIGR01498">
    <property type="entry name" value="folK"/>
    <property type="match status" value="1"/>
</dbReference>
<evidence type="ECO:0000256" key="1">
    <source>
        <dbReference type="ARBA" id="ARBA00005051"/>
    </source>
</evidence>
<dbReference type="EC" id="2.7.6.3" evidence="3"/>
<organism evidence="14 15">
    <name type="scientific">Algimonas arctica</name>
    <dbReference type="NCBI Taxonomy" id="1479486"/>
    <lineage>
        <taxon>Bacteria</taxon>
        <taxon>Pseudomonadati</taxon>
        <taxon>Pseudomonadota</taxon>
        <taxon>Alphaproteobacteria</taxon>
        <taxon>Maricaulales</taxon>
        <taxon>Robiginitomaculaceae</taxon>
        <taxon>Algimonas</taxon>
    </lineage>
</organism>
<gene>
    <name evidence="14" type="ORF">GCM10009069_13790</name>
</gene>
<comment type="caution">
    <text evidence="14">The sequence shown here is derived from an EMBL/GenBank/DDBJ whole genome shotgun (WGS) entry which is preliminary data.</text>
</comment>
<evidence type="ECO:0000256" key="4">
    <source>
        <dbReference type="ARBA" id="ARBA00016218"/>
    </source>
</evidence>
<comment type="function">
    <text evidence="10">Catalyzes the transfer of pyrophosphate from adenosine triphosphate (ATP) to 6-hydroxymethyl-7,8-dihydropterin, an enzymatic step in folate biosynthesis pathway.</text>
</comment>